<protein>
    <submittedName>
        <fullName evidence="3">Uncharacterized protein</fullName>
    </submittedName>
</protein>
<gene>
    <name evidence="3" type="ORF">ACHAW5_005269</name>
</gene>
<accession>A0ABD3PBG5</accession>
<comment type="caution">
    <text evidence="3">The sequence shown here is derived from an EMBL/GenBank/DDBJ whole genome shotgun (WGS) entry which is preliminary data.</text>
</comment>
<feature type="region of interest" description="Disordered" evidence="2">
    <location>
        <begin position="544"/>
        <end position="567"/>
    </location>
</feature>
<evidence type="ECO:0000313" key="3">
    <source>
        <dbReference type="EMBL" id="KAL3785515.1"/>
    </source>
</evidence>
<name>A0ABD3PBG5_9STRA</name>
<feature type="compositionally biased region" description="Basic and acidic residues" evidence="2">
    <location>
        <begin position="442"/>
        <end position="454"/>
    </location>
</feature>
<dbReference type="SUPFAM" id="SSF57997">
    <property type="entry name" value="Tropomyosin"/>
    <property type="match status" value="1"/>
</dbReference>
<dbReference type="Proteomes" id="UP001530315">
    <property type="component" value="Unassembled WGS sequence"/>
</dbReference>
<feature type="region of interest" description="Disordered" evidence="2">
    <location>
        <begin position="90"/>
        <end position="131"/>
    </location>
</feature>
<feature type="region of interest" description="Disordered" evidence="2">
    <location>
        <begin position="440"/>
        <end position="466"/>
    </location>
</feature>
<dbReference type="EMBL" id="JALLAZ020000886">
    <property type="protein sequence ID" value="KAL3785515.1"/>
    <property type="molecule type" value="Genomic_DNA"/>
</dbReference>
<evidence type="ECO:0000256" key="1">
    <source>
        <dbReference type="SAM" id="Coils"/>
    </source>
</evidence>
<sequence length="567" mass="61002">MLSEGRREIVAIEQRLAAANARASDAKETLDSAQQTLESALQMLEMAKKNVESARERVDSFNEEVKAADEEVKAAEAQLKEAGERWQVIEVEDDSDDELSAAAAPSSKRRKVSASTSGDVRQNDAPTPATATACGSISATGGIGGASGASNAASTTHASIGNGLPDVGAQVAALVTKTSSSHAIINQKQNDAPAAATAGRSISATGVVMETKKKKLSKKHKAAVQVAAPPPPVYPIPEMEAKPSSSSRISGGKSELSELLAAGVAPSVVPNDTLLVGTLAYSDRDNLRGHVIRGNWKFESGSSRALAAPPERFELIRFIPPEEDLKELPKDGEFNGSFNVQFPVKNSKGKIKLKTRAVPESGVKLTFRPREDGSEGIFEVHGTGLNVFGTFELYGTATKNSSIVEEDPAYKVSVHKRYVVVAPAQTPAQSAVATAIAGEAESNDKKQNGEDEARPPPTVLPTEEEKKEKERFLMFTRVLMKYLGQRDVNMFAAAKAQIKECYDKNKSGDPQFRSLTASMKVRLRATVGEIYWKKAQDYLDHFLKKKKRGKSTEESSSRSRRISSKSQ</sequence>
<proteinExistence type="predicted"/>
<feature type="coiled-coil region" evidence="1">
    <location>
        <begin position="2"/>
        <end position="85"/>
    </location>
</feature>
<feature type="compositionally biased region" description="Basic residues" evidence="2">
    <location>
        <begin position="558"/>
        <end position="567"/>
    </location>
</feature>
<evidence type="ECO:0000256" key="2">
    <source>
        <dbReference type="SAM" id="MobiDB-lite"/>
    </source>
</evidence>
<feature type="compositionally biased region" description="Acidic residues" evidence="2">
    <location>
        <begin position="90"/>
        <end position="99"/>
    </location>
</feature>
<keyword evidence="1" id="KW-0175">Coiled coil</keyword>
<organism evidence="3 4">
    <name type="scientific">Stephanodiscus triporus</name>
    <dbReference type="NCBI Taxonomy" id="2934178"/>
    <lineage>
        <taxon>Eukaryota</taxon>
        <taxon>Sar</taxon>
        <taxon>Stramenopiles</taxon>
        <taxon>Ochrophyta</taxon>
        <taxon>Bacillariophyta</taxon>
        <taxon>Coscinodiscophyceae</taxon>
        <taxon>Thalassiosirophycidae</taxon>
        <taxon>Stephanodiscales</taxon>
        <taxon>Stephanodiscaceae</taxon>
        <taxon>Stephanodiscus</taxon>
    </lineage>
</organism>
<dbReference type="Gene3D" id="1.20.120.330">
    <property type="entry name" value="Nucleotidyltransferases domain 2"/>
    <property type="match status" value="1"/>
</dbReference>
<keyword evidence="4" id="KW-1185">Reference proteome</keyword>
<reference evidence="3 4" key="1">
    <citation type="submission" date="2024-10" db="EMBL/GenBank/DDBJ databases">
        <title>Updated reference genomes for cyclostephanoid diatoms.</title>
        <authorList>
            <person name="Roberts W.R."/>
            <person name="Alverson A.J."/>
        </authorList>
    </citation>
    <scope>NUCLEOTIDE SEQUENCE [LARGE SCALE GENOMIC DNA]</scope>
    <source>
        <strain evidence="3 4">AJA276-08</strain>
    </source>
</reference>
<dbReference type="AlphaFoldDB" id="A0ABD3PBG5"/>
<evidence type="ECO:0000313" key="4">
    <source>
        <dbReference type="Proteomes" id="UP001530315"/>
    </source>
</evidence>